<gene>
    <name evidence="5" type="ORF">F2Y39_18145</name>
</gene>
<proteinExistence type="inferred from homology"/>
<feature type="signal peptide" evidence="4">
    <location>
        <begin position="1"/>
        <end position="19"/>
    </location>
</feature>
<dbReference type="AlphaFoldDB" id="A0A6H9QB73"/>
<comment type="catalytic activity">
    <reaction evidence="3">
        <text>Hydrolysis of (1-&gt;4)-beta-linkages between N-acetylmuramic acid and N-acetyl-D-glucosamine residues in a peptidoglycan and between N-acetyl-D-glucosamine residues in chitodextrins.</text>
        <dbReference type="EC" id="3.2.1.17"/>
    </reaction>
</comment>
<feature type="chain" id="PRO_5026296199" description="Lysozyme" evidence="4">
    <location>
        <begin position="20"/>
        <end position="173"/>
    </location>
</feature>
<comment type="similarity">
    <text evidence="3">Belongs to the glycosyl hydrolase 24 family.</text>
</comment>
<dbReference type="GO" id="GO:0009253">
    <property type="term" value="P:peptidoglycan catabolic process"/>
    <property type="evidence" value="ECO:0007669"/>
    <property type="project" value="InterPro"/>
</dbReference>
<dbReference type="GO" id="GO:0031640">
    <property type="term" value="P:killing of cells of another organism"/>
    <property type="evidence" value="ECO:0007669"/>
    <property type="project" value="UniProtKB-KW"/>
</dbReference>
<dbReference type="GO" id="GO:0016998">
    <property type="term" value="P:cell wall macromolecule catabolic process"/>
    <property type="evidence" value="ECO:0007669"/>
    <property type="project" value="InterPro"/>
</dbReference>
<organism evidence="5 6">
    <name type="scientific">Bacteroides caccae</name>
    <dbReference type="NCBI Taxonomy" id="47678"/>
    <lineage>
        <taxon>Bacteria</taxon>
        <taxon>Pseudomonadati</taxon>
        <taxon>Bacteroidota</taxon>
        <taxon>Bacteroidia</taxon>
        <taxon>Bacteroidales</taxon>
        <taxon>Bacteroidaceae</taxon>
        <taxon>Bacteroides</taxon>
    </lineage>
</organism>
<evidence type="ECO:0000256" key="1">
    <source>
        <dbReference type="ARBA" id="ARBA00022529"/>
    </source>
</evidence>
<dbReference type="EMBL" id="VVYJ01000012">
    <property type="protein sequence ID" value="KAA5473134.1"/>
    <property type="molecule type" value="Genomic_DNA"/>
</dbReference>
<reference evidence="5 6" key="1">
    <citation type="journal article" date="2019" name="Nat. Med.">
        <title>A library of human gut bacterial isolates paired with longitudinal multiomics data enables mechanistic microbiome research.</title>
        <authorList>
            <person name="Poyet M."/>
            <person name="Groussin M."/>
            <person name="Gibbons S.M."/>
            <person name="Avila-Pacheco J."/>
            <person name="Jiang X."/>
            <person name="Kearney S.M."/>
            <person name="Perrotta A.R."/>
            <person name="Berdy B."/>
            <person name="Zhao S."/>
            <person name="Lieberman T.D."/>
            <person name="Swanson P.K."/>
            <person name="Smith M."/>
            <person name="Roesemann S."/>
            <person name="Alexander J.E."/>
            <person name="Rich S.A."/>
            <person name="Livny J."/>
            <person name="Vlamakis H."/>
            <person name="Clish C."/>
            <person name="Bullock K."/>
            <person name="Deik A."/>
            <person name="Scott J."/>
            <person name="Pierce K.A."/>
            <person name="Xavier R.J."/>
            <person name="Alm E.J."/>
        </authorList>
    </citation>
    <scope>NUCLEOTIDE SEQUENCE [LARGE SCALE GENOMIC DNA]</scope>
    <source>
        <strain evidence="5 6">BIOML-A25</strain>
    </source>
</reference>
<dbReference type="EC" id="3.2.1.17" evidence="3"/>
<dbReference type="Pfam" id="PF00959">
    <property type="entry name" value="Phage_lysozyme"/>
    <property type="match status" value="1"/>
</dbReference>
<keyword evidence="3" id="KW-0326">Glycosidase</keyword>
<comment type="caution">
    <text evidence="5">The sequence shown here is derived from an EMBL/GenBank/DDBJ whole genome shotgun (WGS) entry which is preliminary data.</text>
</comment>
<dbReference type="InterPro" id="IPR002196">
    <property type="entry name" value="Glyco_hydro_24"/>
</dbReference>
<sequence>MRMIATAVCLILTCSSMMTQPQGGGSSSPSALQIPDPLFEKAVACIKEHEGWHGNHLPYVGYGHKLLPGETFTSDMTEEQADSLLRTDLMKLCRMCSRFGKDALLIATLSYNVGYYRLVGYGKIPKSKLIRKLEVGDRDIYNEYISFRCYKGKVIPSIERRRKKEFELLYMSR</sequence>
<dbReference type="Proteomes" id="UP000427825">
    <property type="component" value="Unassembled WGS sequence"/>
</dbReference>
<dbReference type="GO" id="GO:0003796">
    <property type="term" value="F:lysozyme activity"/>
    <property type="evidence" value="ECO:0007669"/>
    <property type="project" value="UniProtKB-EC"/>
</dbReference>
<keyword evidence="3" id="KW-0378">Hydrolase</keyword>
<dbReference type="Gene3D" id="1.10.530.40">
    <property type="match status" value="1"/>
</dbReference>
<evidence type="ECO:0000256" key="3">
    <source>
        <dbReference type="RuleBase" id="RU003788"/>
    </source>
</evidence>
<keyword evidence="1 3" id="KW-0929">Antimicrobial</keyword>
<accession>A0A6H9QB73</accession>
<dbReference type="RefSeq" id="WP_130057142.1">
    <property type="nucleotide sequence ID" value="NZ_RCXH01000013.1"/>
</dbReference>
<evidence type="ECO:0000256" key="2">
    <source>
        <dbReference type="ARBA" id="ARBA00022638"/>
    </source>
</evidence>
<keyword evidence="2 3" id="KW-0081">Bacteriolytic enzyme</keyword>
<dbReference type="SUPFAM" id="SSF53955">
    <property type="entry name" value="Lysozyme-like"/>
    <property type="match status" value="1"/>
</dbReference>
<dbReference type="GO" id="GO:0042742">
    <property type="term" value="P:defense response to bacterium"/>
    <property type="evidence" value="ECO:0007669"/>
    <property type="project" value="UniProtKB-KW"/>
</dbReference>
<evidence type="ECO:0000256" key="4">
    <source>
        <dbReference type="SAM" id="SignalP"/>
    </source>
</evidence>
<name>A0A6H9QB73_9BACE</name>
<evidence type="ECO:0000313" key="6">
    <source>
        <dbReference type="Proteomes" id="UP000427825"/>
    </source>
</evidence>
<dbReference type="InterPro" id="IPR023347">
    <property type="entry name" value="Lysozyme_dom_sf"/>
</dbReference>
<protein>
    <recommendedName>
        <fullName evidence="3">Lysozyme</fullName>
        <ecNumber evidence="3">3.2.1.17</ecNumber>
    </recommendedName>
</protein>
<dbReference type="InterPro" id="IPR023346">
    <property type="entry name" value="Lysozyme-like_dom_sf"/>
</dbReference>
<evidence type="ECO:0000313" key="5">
    <source>
        <dbReference type="EMBL" id="KAA5473134.1"/>
    </source>
</evidence>
<keyword evidence="4" id="KW-0732">Signal</keyword>